<keyword evidence="5 7" id="KW-0694">RNA-binding</keyword>
<feature type="region of interest" description="Disordered" evidence="8">
    <location>
        <begin position="30"/>
        <end position="208"/>
    </location>
</feature>
<sequence length="643" mass="70948">MSLSSFLLEGKKDKGVAIDKSLDDLFQSTAAAGPSTSVQPVSTSSLTTKYNKPKKRKLSVSILSAEETTKRPRSEKEGEQVKETAKNKRKEKEIVAVEEGNNVPQGARKKAKPTRSSPHKDTKADTDDSDDDEAAHRASRSAQKATTSAPASEYQSDSDDEGDPSKLVHETLANGTKPKNSGRSTKVKTTPPDETPERRNARTLFVGNVPIDVAKSRPLQKQFKRHILSFVPTAKIESLRFRSVAFQNPTTKLPSPDDDKAKEPKKAASKKKEKEKDDRQHGRERAASWRAAKGAQDEEEPGKTFLTPKEKRRIAFIKHELHSEADVVNAYIVFAHPIPAAGLRSPNVPPPPPTMDPYEAAKAAAEKCDGTVFMERTIRADRAGKDGEESMAGMAGDPKCTVFVGNLDFASKEEDLRVFFEGLIVAERGAPGERNGSDSDEEDEEEEGANEQKETDVRKPRTWVKRVRIVRDKDTQLGKGFAYVQFVDRECVDEVFALEESRLKFAKRKLRVQRCKTVPGGAKVTPKNTKSSASTSDASAPKRAPRTSGATPVPKGNPALGEKIKDLSKEDRKKVKAADADRVARRLAKKKAKILAEKGVKAHVERERVRKRPAEKKGKPPTKEKSKKRVRSGKALVKMNNKK</sequence>
<dbReference type="OrthoDB" id="442677at2759"/>
<feature type="domain" description="RRM" evidence="9">
    <location>
        <begin position="400"/>
        <end position="517"/>
    </location>
</feature>
<reference evidence="10 11" key="1">
    <citation type="journal article" date="2012" name="Science">
        <title>The Paleozoic origin of enzymatic lignin decomposition reconstructed from 31 fungal genomes.</title>
        <authorList>
            <person name="Floudas D."/>
            <person name="Binder M."/>
            <person name="Riley R."/>
            <person name="Barry K."/>
            <person name="Blanchette R.A."/>
            <person name="Henrissat B."/>
            <person name="Martinez A.T."/>
            <person name="Otillar R."/>
            <person name="Spatafora J.W."/>
            <person name="Yadav J.S."/>
            <person name="Aerts A."/>
            <person name="Benoit I."/>
            <person name="Boyd A."/>
            <person name="Carlson A."/>
            <person name="Copeland A."/>
            <person name="Coutinho P.M."/>
            <person name="de Vries R.P."/>
            <person name="Ferreira P."/>
            <person name="Findley K."/>
            <person name="Foster B."/>
            <person name="Gaskell J."/>
            <person name="Glotzer D."/>
            <person name="Gorecki P."/>
            <person name="Heitman J."/>
            <person name="Hesse C."/>
            <person name="Hori C."/>
            <person name="Igarashi K."/>
            <person name="Jurgens J.A."/>
            <person name="Kallen N."/>
            <person name="Kersten P."/>
            <person name="Kohler A."/>
            <person name="Kuees U."/>
            <person name="Kumar T.K.A."/>
            <person name="Kuo A."/>
            <person name="LaButti K."/>
            <person name="Larrondo L.F."/>
            <person name="Lindquist E."/>
            <person name="Ling A."/>
            <person name="Lombard V."/>
            <person name="Lucas S."/>
            <person name="Lundell T."/>
            <person name="Martin R."/>
            <person name="McLaughlin D.J."/>
            <person name="Morgenstern I."/>
            <person name="Morin E."/>
            <person name="Murat C."/>
            <person name="Nagy L.G."/>
            <person name="Nolan M."/>
            <person name="Ohm R.A."/>
            <person name="Patyshakuliyeva A."/>
            <person name="Rokas A."/>
            <person name="Ruiz-Duenas F.J."/>
            <person name="Sabat G."/>
            <person name="Salamov A."/>
            <person name="Samejima M."/>
            <person name="Schmutz J."/>
            <person name="Slot J.C."/>
            <person name="St John F."/>
            <person name="Stenlid J."/>
            <person name="Sun H."/>
            <person name="Sun S."/>
            <person name="Syed K."/>
            <person name="Tsang A."/>
            <person name="Wiebenga A."/>
            <person name="Young D."/>
            <person name="Pisabarro A."/>
            <person name="Eastwood D.C."/>
            <person name="Martin F."/>
            <person name="Cullen D."/>
            <person name="Grigoriev I.V."/>
            <person name="Hibbett D.S."/>
        </authorList>
    </citation>
    <scope>NUCLEOTIDE SEQUENCE [LARGE SCALE GENOMIC DNA]</scope>
    <source>
        <strain evidence="10 11">MD-104</strain>
    </source>
</reference>
<dbReference type="SMART" id="SM00360">
    <property type="entry name" value="RRM"/>
    <property type="match status" value="1"/>
</dbReference>
<dbReference type="Gene3D" id="3.30.70.330">
    <property type="match status" value="1"/>
</dbReference>
<dbReference type="EMBL" id="KB468053">
    <property type="protein sequence ID" value="PCH40182.1"/>
    <property type="molecule type" value="Genomic_DNA"/>
</dbReference>
<dbReference type="PROSITE" id="PS50102">
    <property type="entry name" value="RRM"/>
    <property type="match status" value="1"/>
</dbReference>
<proteinExistence type="inferred from homology"/>
<dbReference type="PANTHER" id="PTHR23236">
    <property type="entry name" value="EUKARYOTIC TRANSLATION INITIATION FACTOR 4B/4H"/>
    <property type="match status" value="1"/>
</dbReference>
<feature type="compositionally biased region" description="Basic and acidic residues" evidence="8">
    <location>
        <begin position="597"/>
        <end position="608"/>
    </location>
</feature>
<comment type="function">
    <text evidence="1">Involved in pre-25S rRNA processing.</text>
</comment>
<dbReference type="Proteomes" id="UP000218811">
    <property type="component" value="Unassembled WGS sequence"/>
</dbReference>
<dbReference type="PANTHER" id="PTHR23236:SF25">
    <property type="entry name" value="RNA-BINDING PROTEIN 34"/>
    <property type="match status" value="1"/>
</dbReference>
<evidence type="ECO:0000256" key="8">
    <source>
        <dbReference type="SAM" id="MobiDB-lite"/>
    </source>
</evidence>
<name>A0A2H3JD54_WOLCO</name>
<keyword evidence="11" id="KW-1185">Reference proteome</keyword>
<feature type="compositionally biased region" description="Basic and acidic residues" evidence="8">
    <location>
        <begin position="615"/>
        <end position="624"/>
    </location>
</feature>
<comment type="subcellular location">
    <subcellularLocation>
        <location evidence="2">Nucleus</location>
        <location evidence="2">Nucleolus</location>
    </subcellularLocation>
</comment>
<dbReference type="InterPro" id="IPR012677">
    <property type="entry name" value="Nucleotide-bd_a/b_plait_sf"/>
</dbReference>
<keyword evidence="6" id="KW-0539">Nucleus</keyword>
<dbReference type="AlphaFoldDB" id="A0A2H3JD54"/>
<gene>
    <name evidence="10" type="ORF">WOLCODRAFT_116843</name>
</gene>
<feature type="region of interest" description="Disordered" evidence="8">
    <location>
        <begin position="429"/>
        <end position="458"/>
    </location>
</feature>
<dbReference type="GO" id="GO:0019843">
    <property type="term" value="F:rRNA binding"/>
    <property type="evidence" value="ECO:0007669"/>
    <property type="project" value="TreeGrafter"/>
</dbReference>
<feature type="region of interest" description="Disordered" evidence="8">
    <location>
        <begin position="247"/>
        <end position="306"/>
    </location>
</feature>
<feature type="region of interest" description="Disordered" evidence="8">
    <location>
        <begin position="519"/>
        <end position="583"/>
    </location>
</feature>
<feature type="compositionally biased region" description="Acidic residues" evidence="8">
    <location>
        <begin position="438"/>
        <end position="449"/>
    </location>
</feature>
<evidence type="ECO:0000259" key="9">
    <source>
        <dbReference type="PROSITE" id="PS50102"/>
    </source>
</evidence>
<feature type="compositionally biased region" description="Basic and acidic residues" evidence="8">
    <location>
        <begin position="67"/>
        <end position="95"/>
    </location>
</feature>
<dbReference type="OMA" id="IAFIKHE"/>
<accession>A0A2H3JD54</accession>
<dbReference type="STRING" id="742152.A0A2H3JD54"/>
<feature type="compositionally biased region" description="Basic and acidic residues" evidence="8">
    <location>
        <begin position="562"/>
        <end position="583"/>
    </location>
</feature>
<dbReference type="InterPro" id="IPR000504">
    <property type="entry name" value="RRM_dom"/>
</dbReference>
<evidence type="ECO:0000256" key="1">
    <source>
        <dbReference type="ARBA" id="ARBA00002475"/>
    </source>
</evidence>
<protein>
    <recommendedName>
        <fullName evidence="4">Nucleolar protein 12</fullName>
    </recommendedName>
</protein>
<evidence type="ECO:0000256" key="6">
    <source>
        <dbReference type="ARBA" id="ARBA00023242"/>
    </source>
</evidence>
<feature type="compositionally biased region" description="Polar residues" evidence="8">
    <location>
        <begin position="143"/>
        <end position="155"/>
    </location>
</feature>
<dbReference type="GO" id="GO:0005730">
    <property type="term" value="C:nucleolus"/>
    <property type="evidence" value="ECO:0007669"/>
    <property type="project" value="UniProtKB-SubCell"/>
</dbReference>
<comment type="similarity">
    <text evidence="3">Belongs to the RRM RBM34 family.</text>
</comment>
<evidence type="ECO:0000256" key="7">
    <source>
        <dbReference type="PROSITE-ProRule" id="PRU00176"/>
    </source>
</evidence>
<feature type="compositionally biased region" description="Low complexity" evidence="8">
    <location>
        <begin position="34"/>
        <end position="48"/>
    </location>
</feature>
<evidence type="ECO:0000256" key="4">
    <source>
        <dbReference type="ARBA" id="ARBA00015520"/>
    </source>
</evidence>
<dbReference type="SUPFAM" id="SSF54928">
    <property type="entry name" value="RNA-binding domain, RBD"/>
    <property type="match status" value="1"/>
</dbReference>
<feature type="region of interest" description="Disordered" evidence="8">
    <location>
        <begin position="597"/>
        <end position="643"/>
    </location>
</feature>
<evidence type="ECO:0000313" key="10">
    <source>
        <dbReference type="EMBL" id="PCH40182.1"/>
    </source>
</evidence>
<dbReference type="InterPro" id="IPR035979">
    <property type="entry name" value="RBD_domain_sf"/>
</dbReference>
<evidence type="ECO:0000256" key="3">
    <source>
        <dbReference type="ARBA" id="ARBA00007077"/>
    </source>
</evidence>
<feature type="compositionally biased region" description="Basic and acidic residues" evidence="8">
    <location>
        <begin position="255"/>
        <end position="287"/>
    </location>
</feature>
<evidence type="ECO:0000256" key="2">
    <source>
        <dbReference type="ARBA" id="ARBA00004604"/>
    </source>
</evidence>
<feature type="compositionally biased region" description="Polar residues" evidence="8">
    <location>
        <begin position="173"/>
        <end position="188"/>
    </location>
</feature>
<evidence type="ECO:0000256" key="5">
    <source>
        <dbReference type="ARBA" id="ARBA00022884"/>
    </source>
</evidence>
<dbReference type="GO" id="GO:0000463">
    <property type="term" value="P:maturation of LSU-rRNA from tricistronic rRNA transcript (SSU-rRNA, 5.8S rRNA, LSU-rRNA)"/>
    <property type="evidence" value="ECO:0007669"/>
    <property type="project" value="TreeGrafter"/>
</dbReference>
<organism evidence="10 11">
    <name type="scientific">Wolfiporia cocos (strain MD-104)</name>
    <name type="common">Brown rot fungus</name>
    <dbReference type="NCBI Taxonomy" id="742152"/>
    <lineage>
        <taxon>Eukaryota</taxon>
        <taxon>Fungi</taxon>
        <taxon>Dikarya</taxon>
        <taxon>Basidiomycota</taxon>
        <taxon>Agaricomycotina</taxon>
        <taxon>Agaricomycetes</taxon>
        <taxon>Polyporales</taxon>
        <taxon>Phaeolaceae</taxon>
        <taxon>Wolfiporia</taxon>
    </lineage>
</organism>
<evidence type="ECO:0000313" key="11">
    <source>
        <dbReference type="Proteomes" id="UP000218811"/>
    </source>
</evidence>